<dbReference type="Proteomes" id="UP000523079">
    <property type="component" value="Unassembled WGS sequence"/>
</dbReference>
<gene>
    <name evidence="5" type="ORF">FHX74_002401</name>
</gene>
<dbReference type="InterPro" id="IPR051915">
    <property type="entry name" value="Cellulose_Degrad_GH3"/>
</dbReference>
<dbReference type="Pfam" id="PF00933">
    <property type="entry name" value="Glyco_hydro_3"/>
    <property type="match status" value="1"/>
</dbReference>
<dbReference type="PRINTS" id="PR00133">
    <property type="entry name" value="GLHYDRLASE3"/>
</dbReference>
<name>A0A7W3IT48_9ACTN</name>
<reference evidence="5 6" key="1">
    <citation type="submission" date="2020-07" db="EMBL/GenBank/DDBJ databases">
        <title>Sequencing the genomes of 1000 actinobacteria strains.</title>
        <authorList>
            <person name="Klenk H.-P."/>
        </authorList>
    </citation>
    <scope>NUCLEOTIDE SEQUENCE [LARGE SCALE GENOMIC DNA]</scope>
    <source>
        <strain evidence="5 6">DSM 100723</strain>
    </source>
</reference>
<feature type="domain" description="Glycoside hydrolase family 3 N-terminal" evidence="3">
    <location>
        <begin position="86"/>
        <end position="353"/>
    </location>
</feature>
<dbReference type="EMBL" id="JACGWT010000003">
    <property type="protein sequence ID" value="MBA8794782.1"/>
    <property type="molecule type" value="Genomic_DNA"/>
</dbReference>
<dbReference type="AlphaFoldDB" id="A0A7W3IT48"/>
<dbReference type="GO" id="GO:0009251">
    <property type="term" value="P:glucan catabolic process"/>
    <property type="evidence" value="ECO:0007669"/>
    <property type="project" value="TreeGrafter"/>
</dbReference>
<dbReference type="EC" id="3.2.1.21" evidence="5"/>
<dbReference type="Pfam" id="PF01915">
    <property type="entry name" value="Glyco_hydro_3_C"/>
    <property type="match status" value="1"/>
</dbReference>
<dbReference type="Gene3D" id="3.20.20.300">
    <property type="entry name" value="Glycoside hydrolase, family 3, N-terminal domain"/>
    <property type="match status" value="1"/>
</dbReference>
<dbReference type="Gene3D" id="3.40.50.1700">
    <property type="entry name" value="Glycoside hydrolase family 3 C-terminal domain"/>
    <property type="match status" value="1"/>
</dbReference>
<dbReference type="InterPro" id="IPR017853">
    <property type="entry name" value="GH"/>
</dbReference>
<dbReference type="GO" id="GO:0008422">
    <property type="term" value="F:beta-glucosidase activity"/>
    <property type="evidence" value="ECO:0007669"/>
    <property type="project" value="UniProtKB-EC"/>
</dbReference>
<evidence type="ECO:0000256" key="2">
    <source>
        <dbReference type="SAM" id="MobiDB-lite"/>
    </source>
</evidence>
<protein>
    <submittedName>
        <fullName evidence="5">Beta-glucosidase</fullName>
        <ecNumber evidence="5">3.2.1.21</ecNumber>
    </submittedName>
</protein>
<dbReference type="InterPro" id="IPR036881">
    <property type="entry name" value="Glyco_hydro_3_C_sf"/>
</dbReference>
<dbReference type="InterPro" id="IPR001764">
    <property type="entry name" value="Glyco_hydro_3_N"/>
</dbReference>
<evidence type="ECO:0000313" key="5">
    <source>
        <dbReference type="EMBL" id="MBA8794782.1"/>
    </source>
</evidence>
<comment type="caution">
    <text evidence="5">The sequence shown here is derived from an EMBL/GenBank/DDBJ whole genome shotgun (WGS) entry which is preliminary data.</text>
</comment>
<sequence>MSDGTRVGELLARLTLREKVGQLNQRLYGWNATRRGPAGWELSEEFHAEVERWGGLGALYGLFRSDAWSGRGWADGIRPEERPAVAAMVVEAVRAADRHGIAPLLVEEAPHGHQALGAGLLPTNLAVGSGWSPALVAEASAAVAAGLAADGVHLALVSTLDLARDPRWGRSEECFGETPLPAVRFTRAVVEGMQGPDRSRLRSPDGVGVVLKHFAAQGEGLGGRNAHAAQLGPRDLAELHLPAARAGVEAGALGLMAAYNDIDGLPCCANRRLLTDLLRTEWRFDGLVMADGHAVDRLTEPLGSPVAAAVTALTAGVDLSLWDAAFTRLEEAVEARPELLADVDRACARVLTVKDRLGLLGEPAPLAAAGDRPQRLERITLASRRAAEHGLTLLTDRDGVLPLSPRSGGRWLVVGPRADDVTGLLGDYVPPLQPDEARSVAGALADRLHGTGVVVDVRTGDEPDVEQLAAAAGVVVAVLGGTSHRRYTEQFADNGAAAGPTEADGGEGVDRASLRLPGDQDALVARLRAATGAPLVAVLVMGRAYVLTAVERAADAVLVAWYPGPQGGRAVAAALLGDTQPLGRLPVTLPAADGVAPLHDDDRIGADGVYRDAPQAVLHPLGAGHGYRRVGVTAVETEMSPERVTVRVALEAAEEGRWTGPAETVVLVRARRRGGRTWPRRRELVDFRRVQVEPAGTEVAFRLDPSAVFVDPAEVPPFAEPATTLVITVDDHDHELTLRPPVAD</sequence>
<dbReference type="PANTHER" id="PTHR30620:SF123">
    <property type="entry name" value="BETA-XYLOSIDASE"/>
    <property type="match status" value="1"/>
</dbReference>
<keyword evidence="1 5" id="KW-0378">Hydrolase</keyword>
<dbReference type="InterPro" id="IPR002772">
    <property type="entry name" value="Glyco_hydro_3_C"/>
</dbReference>
<feature type="region of interest" description="Disordered" evidence="2">
    <location>
        <begin position="492"/>
        <end position="511"/>
    </location>
</feature>
<dbReference type="RefSeq" id="WP_182560323.1">
    <property type="nucleotide sequence ID" value="NZ_JACGWT010000003.1"/>
</dbReference>
<accession>A0A7W3IT48</accession>
<evidence type="ECO:0000313" key="6">
    <source>
        <dbReference type="Proteomes" id="UP000523079"/>
    </source>
</evidence>
<feature type="domain" description="Glycoside hydrolase family 3 C-terminal" evidence="4">
    <location>
        <begin position="392"/>
        <end position="627"/>
    </location>
</feature>
<dbReference type="SUPFAM" id="SSF51445">
    <property type="entry name" value="(Trans)glycosidases"/>
    <property type="match status" value="1"/>
</dbReference>
<keyword evidence="5" id="KW-0326">Glycosidase</keyword>
<evidence type="ECO:0000256" key="1">
    <source>
        <dbReference type="ARBA" id="ARBA00022801"/>
    </source>
</evidence>
<evidence type="ECO:0000259" key="3">
    <source>
        <dbReference type="Pfam" id="PF00933"/>
    </source>
</evidence>
<proteinExistence type="predicted"/>
<evidence type="ECO:0000259" key="4">
    <source>
        <dbReference type="Pfam" id="PF01915"/>
    </source>
</evidence>
<dbReference type="InterPro" id="IPR036962">
    <property type="entry name" value="Glyco_hydro_3_N_sf"/>
</dbReference>
<organism evidence="5 6">
    <name type="scientific">Microlunatus kandeliicorticis</name>
    <dbReference type="NCBI Taxonomy" id="1759536"/>
    <lineage>
        <taxon>Bacteria</taxon>
        <taxon>Bacillati</taxon>
        <taxon>Actinomycetota</taxon>
        <taxon>Actinomycetes</taxon>
        <taxon>Propionibacteriales</taxon>
        <taxon>Propionibacteriaceae</taxon>
        <taxon>Microlunatus</taxon>
    </lineage>
</organism>
<keyword evidence="6" id="KW-1185">Reference proteome</keyword>
<dbReference type="PANTHER" id="PTHR30620">
    <property type="entry name" value="PERIPLASMIC BETA-GLUCOSIDASE-RELATED"/>
    <property type="match status" value="1"/>
</dbReference>
<dbReference type="SUPFAM" id="SSF52279">
    <property type="entry name" value="Beta-D-glucan exohydrolase, C-terminal domain"/>
    <property type="match status" value="1"/>
</dbReference>